<proteinExistence type="predicted"/>
<accession>A0ABV0KND3</accession>
<keyword evidence="1" id="KW-0732">Signal</keyword>
<feature type="chain" id="PRO_5045688663" evidence="1">
    <location>
        <begin position="24"/>
        <end position="214"/>
    </location>
</feature>
<protein>
    <submittedName>
        <fullName evidence="2">Uncharacterized protein</fullName>
    </submittedName>
</protein>
<comment type="caution">
    <text evidence="2">The sequence shown here is derived from an EMBL/GenBank/DDBJ whole genome shotgun (WGS) entry which is preliminary data.</text>
</comment>
<name>A0ABV0KND3_9CYAN</name>
<reference evidence="2 3" key="1">
    <citation type="submission" date="2022-04" db="EMBL/GenBank/DDBJ databases">
        <title>Positive selection, recombination, and allopatry shape intraspecific diversity of widespread and dominant cyanobacteria.</title>
        <authorList>
            <person name="Wei J."/>
            <person name="Shu W."/>
            <person name="Hu C."/>
        </authorList>
    </citation>
    <scope>NUCLEOTIDE SEQUENCE [LARGE SCALE GENOMIC DNA]</scope>
    <source>
        <strain evidence="2 3">AS-A4</strain>
    </source>
</reference>
<dbReference type="EMBL" id="JAMPLM010000021">
    <property type="protein sequence ID" value="MEP1060729.1"/>
    <property type="molecule type" value="Genomic_DNA"/>
</dbReference>
<dbReference type="Proteomes" id="UP001476950">
    <property type="component" value="Unassembled WGS sequence"/>
</dbReference>
<organism evidence="2 3">
    <name type="scientific">Stenomitos frigidus AS-A4</name>
    <dbReference type="NCBI Taxonomy" id="2933935"/>
    <lineage>
        <taxon>Bacteria</taxon>
        <taxon>Bacillati</taxon>
        <taxon>Cyanobacteriota</taxon>
        <taxon>Cyanophyceae</taxon>
        <taxon>Leptolyngbyales</taxon>
        <taxon>Leptolyngbyaceae</taxon>
        <taxon>Stenomitos</taxon>
    </lineage>
</organism>
<feature type="signal peptide" evidence="1">
    <location>
        <begin position="1"/>
        <end position="23"/>
    </location>
</feature>
<evidence type="ECO:0000256" key="1">
    <source>
        <dbReference type="SAM" id="SignalP"/>
    </source>
</evidence>
<gene>
    <name evidence="2" type="ORF">NDI38_20055</name>
</gene>
<dbReference type="RefSeq" id="WP_190446886.1">
    <property type="nucleotide sequence ID" value="NZ_JAMPLM010000021.1"/>
</dbReference>
<keyword evidence="3" id="KW-1185">Reference proteome</keyword>
<evidence type="ECO:0000313" key="3">
    <source>
        <dbReference type="Proteomes" id="UP001476950"/>
    </source>
</evidence>
<sequence>MFYLSQKLIWCSLLALTSGGVGLAVTAQSNTKVPPVSNTKAPPAGAIAIAAQPVADIPFKVCGEAQTWARPTQADQMKKLQSLPRYEGNRASPQLKALSQRFWQQEIFSFTQYGLSLRMEPIYLSGLWTVEDTLWKCYDSTDVTQINTGKIAEVWVLSHRVTRVQWTGKQYVMVVQPAQSGVQFIQFPRRESQSTLPLKVITEKGTKLNVVAGN</sequence>
<evidence type="ECO:0000313" key="2">
    <source>
        <dbReference type="EMBL" id="MEP1060729.1"/>
    </source>
</evidence>